<gene>
    <name evidence="2" type="ORF">A2154_04330</name>
</gene>
<feature type="domain" description="HMA" evidence="1">
    <location>
        <begin position="2"/>
        <end position="66"/>
    </location>
</feature>
<dbReference type="EMBL" id="MFJC01000006">
    <property type="protein sequence ID" value="OGG10032.1"/>
    <property type="molecule type" value="Genomic_DNA"/>
</dbReference>
<dbReference type="Proteomes" id="UP000176854">
    <property type="component" value="Unassembled WGS sequence"/>
</dbReference>
<protein>
    <recommendedName>
        <fullName evidence="1">HMA domain-containing protein</fullName>
    </recommendedName>
</protein>
<evidence type="ECO:0000313" key="2">
    <source>
        <dbReference type="EMBL" id="OGG10032.1"/>
    </source>
</evidence>
<dbReference type="STRING" id="1798373.A2154_04330"/>
<dbReference type="Pfam" id="PF00403">
    <property type="entry name" value="HMA"/>
    <property type="match status" value="1"/>
</dbReference>
<sequence length="67" mass="7745">MIKKTYKIKGMHCSSCPMLIEGELEDIGVKSRANYQKQIVEVEIEDERVTDEDIRQAVKRAGYEVEI</sequence>
<dbReference type="AlphaFoldDB" id="A0A1F5ZD28"/>
<dbReference type="PROSITE" id="PS50846">
    <property type="entry name" value="HMA_2"/>
    <property type="match status" value="1"/>
</dbReference>
<dbReference type="CDD" id="cd00371">
    <property type="entry name" value="HMA"/>
    <property type="match status" value="1"/>
</dbReference>
<comment type="caution">
    <text evidence="2">The sequence shown here is derived from an EMBL/GenBank/DDBJ whole genome shotgun (WGS) entry which is preliminary data.</text>
</comment>
<name>A0A1F5ZD28_9BACT</name>
<dbReference type="Gene3D" id="3.30.70.100">
    <property type="match status" value="1"/>
</dbReference>
<evidence type="ECO:0000259" key="1">
    <source>
        <dbReference type="PROSITE" id="PS50846"/>
    </source>
</evidence>
<accession>A0A1F5ZD28</accession>
<dbReference type="GO" id="GO:0046872">
    <property type="term" value="F:metal ion binding"/>
    <property type="evidence" value="ECO:0007669"/>
    <property type="project" value="InterPro"/>
</dbReference>
<dbReference type="InterPro" id="IPR006121">
    <property type="entry name" value="HMA_dom"/>
</dbReference>
<dbReference type="InterPro" id="IPR036163">
    <property type="entry name" value="HMA_dom_sf"/>
</dbReference>
<reference evidence="2 3" key="1">
    <citation type="journal article" date="2016" name="Nat. Commun.">
        <title>Thousands of microbial genomes shed light on interconnected biogeochemical processes in an aquifer system.</title>
        <authorList>
            <person name="Anantharaman K."/>
            <person name="Brown C.T."/>
            <person name="Hug L.A."/>
            <person name="Sharon I."/>
            <person name="Castelle C.J."/>
            <person name="Probst A.J."/>
            <person name="Thomas B.C."/>
            <person name="Singh A."/>
            <person name="Wilkins M.J."/>
            <person name="Karaoz U."/>
            <person name="Brodie E.L."/>
            <person name="Williams K.H."/>
            <person name="Hubbard S.S."/>
            <person name="Banfield J.F."/>
        </authorList>
    </citation>
    <scope>NUCLEOTIDE SEQUENCE [LARGE SCALE GENOMIC DNA]</scope>
</reference>
<proteinExistence type="predicted"/>
<dbReference type="SUPFAM" id="SSF55008">
    <property type="entry name" value="HMA, heavy metal-associated domain"/>
    <property type="match status" value="1"/>
</dbReference>
<evidence type="ECO:0000313" key="3">
    <source>
        <dbReference type="Proteomes" id="UP000176854"/>
    </source>
</evidence>
<organism evidence="2 3">
    <name type="scientific">Candidatus Gottesmanbacteria bacterium RBG_16_43_7</name>
    <dbReference type="NCBI Taxonomy" id="1798373"/>
    <lineage>
        <taxon>Bacteria</taxon>
        <taxon>Candidatus Gottesmaniibacteriota</taxon>
    </lineage>
</organism>